<proteinExistence type="predicted"/>
<dbReference type="Proteomes" id="UP000322454">
    <property type="component" value="Unassembled WGS sequence"/>
</dbReference>
<accession>A0A520XG56</accession>
<dbReference type="GO" id="GO:0000287">
    <property type="term" value="F:magnesium ion binding"/>
    <property type="evidence" value="ECO:0007669"/>
    <property type="project" value="InterPro"/>
</dbReference>
<dbReference type="GO" id="GO:0006310">
    <property type="term" value="P:DNA recombination"/>
    <property type="evidence" value="ECO:0007669"/>
    <property type="project" value="InterPro"/>
</dbReference>
<dbReference type="EMBL" id="SHMQ01000002">
    <property type="protein sequence ID" value="RZV40171.1"/>
    <property type="molecule type" value="Genomic_DNA"/>
</dbReference>
<dbReference type="Gene3D" id="3.30.1330.70">
    <property type="entry name" value="Holliday junction resolvase RusA"/>
    <property type="match status" value="1"/>
</dbReference>
<dbReference type="AlphaFoldDB" id="A0A520XG56"/>
<name>A0A520XG56_9DELT</name>
<comment type="caution">
    <text evidence="1">The sequence shown here is derived from an EMBL/GenBank/DDBJ whole genome shotgun (WGS) entry which is preliminary data.</text>
</comment>
<evidence type="ECO:0000313" key="2">
    <source>
        <dbReference type="Proteomes" id="UP000322454"/>
    </source>
</evidence>
<gene>
    <name evidence="1" type="ORF">EVJ48_01390</name>
</gene>
<evidence type="ECO:0000313" key="1">
    <source>
        <dbReference type="EMBL" id="RZV40171.1"/>
    </source>
</evidence>
<reference evidence="1 2" key="1">
    <citation type="submission" date="2019-01" db="EMBL/GenBank/DDBJ databases">
        <title>Insights into ecological role of a new deltaproteobacterial order Candidatus Sinidesulfobacterales (Sva0485) by metagenomics and metatranscriptomics.</title>
        <authorList>
            <person name="Tan S."/>
            <person name="Liu J."/>
            <person name="Fang Y."/>
            <person name="Hedlund B."/>
            <person name="Lian Z.-H."/>
            <person name="Huang L.-Y."/>
            <person name="Li J.-T."/>
            <person name="Huang L.-N."/>
            <person name="Li W.-J."/>
            <person name="Jiang H.-C."/>
            <person name="Dong H.-L."/>
            <person name="Shu W.-S."/>
        </authorList>
    </citation>
    <scope>NUCLEOTIDE SEQUENCE [LARGE SCALE GENOMIC DNA]</scope>
    <source>
        <strain evidence="1">AP4</strain>
    </source>
</reference>
<dbReference type="InterPro" id="IPR036614">
    <property type="entry name" value="RusA-like_sf"/>
</dbReference>
<dbReference type="GO" id="GO:0006281">
    <property type="term" value="P:DNA repair"/>
    <property type="evidence" value="ECO:0007669"/>
    <property type="project" value="InterPro"/>
</dbReference>
<sequence length="129" mass="14981">MYSENQKNQIVIDLPFVAPSLNEFYANSNPYFRSSIVKRLKNDVQWFLLSKGFKQKCFPFGRSKVDIFVTVCFADKKHRDVDNYFPKPIIDALKGFLIIDDDERYINSCSVQIKLGCGEKKTVLQISRT</sequence>
<protein>
    <submittedName>
        <fullName evidence="1">RusA family crossover junction endodeoxyribonuclease</fullName>
    </submittedName>
</protein>
<organism evidence="1 2">
    <name type="scientific">Candidatus Acidulodesulfobacterium acidiphilum</name>
    <dbReference type="NCBI Taxonomy" id="2597224"/>
    <lineage>
        <taxon>Bacteria</taxon>
        <taxon>Deltaproteobacteria</taxon>
        <taxon>Candidatus Acidulodesulfobacterales</taxon>
        <taxon>Candidatus Acidulodesulfobacterium</taxon>
    </lineage>
</organism>
<dbReference type="SUPFAM" id="SSF103084">
    <property type="entry name" value="Holliday junction resolvase RusA"/>
    <property type="match status" value="1"/>
</dbReference>